<evidence type="ECO:0000313" key="1">
    <source>
        <dbReference type="EMBL" id="EHJ59527.1"/>
    </source>
</evidence>
<comment type="caution">
    <text evidence="1">The sequence shown here is derived from an EMBL/GenBank/DDBJ whole genome shotgun (WGS) entry which is preliminary data.</text>
</comment>
<dbReference type="Proteomes" id="UP000004030">
    <property type="component" value="Unassembled WGS sequence"/>
</dbReference>
<name>G6EGT4_9SPHN</name>
<reference evidence="1 2" key="1">
    <citation type="journal article" date="2012" name="J. Bacteriol.">
        <title>Genome sequence of benzo(a)pyrene-degrading bacterium Novosphingobium pentaromativorans US6-1.</title>
        <authorList>
            <person name="Luo Y.R."/>
            <person name="Kang S.G."/>
            <person name="Kim S.J."/>
            <person name="Kim M.R."/>
            <person name="Li N."/>
            <person name="Lee J.H."/>
            <person name="Kwon K.K."/>
        </authorList>
    </citation>
    <scope>NUCLEOTIDE SEQUENCE [LARGE SCALE GENOMIC DNA]</scope>
    <source>
        <strain evidence="1 2">US6-1</strain>
    </source>
</reference>
<gene>
    <name evidence="1" type="ORF">NSU_3555</name>
</gene>
<protein>
    <submittedName>
        <fullName evidence="1">Uncharacterized protein</fullName>
    </submittedName>
</protein>
<keyword evidence="2" id="KW-1185">Reference proteome</keyword>
<sequence>MRFKPTLNVGCFRDLTFDNIKEMTAMSQAQLFQLSGVEVNEGRLSTGLFCPVNGSI</sequence>
<proteinExistence type="predicted"/>
<accession>G6EGT4</accession>
<dbReference type="AlphaFoldDB" id="G6EGT4"/>
<dbReference type="EMBL" id="AGFM01000056">
    <property type="protein sequence ID" value="EHJ59527.1"/>
    <property type="molecule type" value="Genomic_DNA"/>
</dbReference>
<evidence type="ECO:0000313" key="2">
    <source>
        <dbReference type="Proteomes" id="UP000004030"/>
    </source>
</evidence>
<organism evidence="1 2">
    <name type="scientific">Novosphingobium pentaromativorans US6-1</name>
    <dbReference type="NCBI Taxonomy" id="1088721"/>
    <lineage>
        <taxon>Bacteria</taxon>
        <taxon>Pseudomonadati</taxon>
        <taxon>Pseudomonadota</taxon>
        <taxon>Alphaproteobacteria</taxon>
        <taxon>Sphingomonadales</taxon>
        <taxon>Sphingomonadaceae</taxon>
        <taxon>Novosphingobium</taxon>
    </lineage>
</organism>